<reference evidence="1" key="1">
    <citation type="submission" date="2023-03" db="EMBL/GenBank/DDBJ databases">
        <title>Massive genome expansion in bonnet fungi (Mycena s.s.) driven by repeated elements and novel gene families across ecological guilds.</title>
        <authorList>
            <consortium name="Lawrence Berkeley National Laboratory"/>
            <person name="Harder C.B."/>
            <person name="Miyauchi S."/>
            <person name="Viragh M."/>
            <person name="Kuo A."/>
            <person name="Thoen E."/>
            <person name="Andreopoulos B."/>
            <person name="Lu D."/>
            <person name="Skrede I."/>
            <person name="Drula E."/>
            <person name="Henrissat B."/>
            <person name="Morin E."/>
            <person name="Kohler A."/>
            <person name="Barry K."/>
            <person name="LaButti K."/>
            <person name="Morin E."/>
            <person name="Salamov A."/>
            <person name="Lipzen A."/>
            <person name="Mereny Z."/>
            <person name="Hegedus B."/>
            <person name="Baldrian P."/>
            <person name="Stursova M."/>
            <person name="Weitz H."/>
            <person name="Taylor A."/>
            <person name="Grigoriev I.V."/>
            <person name="Nagy L.G."/>
            <person name="Martin F."/>
            <person name="Kauserud H."/>
        </authorList>
    </citation>
    <scope>NUCLEOTIDE SEQUENCE</scope>
    <source>
        <strain evidence="1">9284</strain>
    </source>
</reference>
<dbReference type="AlphaFoldDB" id="A0AAD7B825"/>
<organism evidence="1 2">
    <name type="scientific">Roridomyces roridus</name>
    <dbReference type="NCBI Taxonomy" id="1738132"/>
    <lineage>
        <taxon>Eukaryota</taxon>
        <taxon>Fungi</taxon>
        <taxon>Dikarya</taxon>
        <taxon>Basidiomycota</taxon>
        <taxon>Agaricomycotina</taxon>
        <taxon>Agaricomycetes</taxon>
        <taxon>Agaricomycetidae</taxon>
        <taxon>Agaricales</taxon>
        <taxon>Marasmiineae</taxon>
        <taxon>Mycenaceae</taxon>
        <taxon>Roridomyces</taxon>
    </lineage>
</organism>
<evidence type="ECO:0000313" key="2">
    <source>
        <dbReference type="Proteomes" id="UP001221142"/>
    </source>
</evidence>
<keyword evidence="2" id="KW-1185">Reference proteome</keyword>
<gene>
    <name evidence="1" type="ORF">FB45DRAFT_939203</name>
</gene>
<dbReference type="EMBL" id="JARKIF010000029">
    <property type="protein sequence ID" value="KAJ7613227.1"/>
    <property type="molecule type" value="Genomic_DNA"/>
</dbReference>
<dbReference type="Proteomes" id="UP001221142">
    <property type="component" value="Unassembled WGS sequence"/>
</dbReference>
<comment type="caution">
    <text evidence="1">The sequence shown here is derived from an EMBL/GenBank/DDBJ whole genome shotgun (WGS) entry which is preliminary data.</text>
</comment>
<evidence type="ECO:0000313" key="1">
    <source>
        <dbReference type="EMBL" id="KAJ7613227.1"/>
    </source>
</evidence>
<name>A0AAD7B825_9AGAR</name>
<proteinExistence type="predicted"/>
<protein>
    <submittedName>
        <fullName evidence="1">Uncharacterized protein</fullName>
    </submittedName>
</protein>
<accession>A0AAD7B825</accession>
<sequence length="294" mass="33911">MASPFTDSPTLPPELDREISELTAYANPLSVPPLMLVACRVKEWVEPFRYRILILMAVNRPRLNGRGCFPYEDDNNFARILATPPSIFNKSVRNLCLTYAYDPVLGHILSATRDLENLWVVHDFTQTPLASIFHPTRLKRLHCSPQGLFPDEDKVDFTHPIFAHLTHLDIFNGFSAQLLDGLPLIPNLTHLAFEHRAGVFQVPRLLRECKALRVVVYRMYLPIESESHPELQELWEDSRFVQMACREQIKDWHMGALTGVDFWSRAEDFILRRRSGEIDLHQSVIEGDASRLLR</sequence>